<organism evidence="2 3">
    <name type="scientific">Cajanus cajan</name>
    <name type="common">Pigeon pea</name>
    <name type="synonym">Cajanus indicus</name>
    <dbReference type="NCBI Taxonomy" id="3821"/>
    <lineage>
        <taxon>Eukaryota</taxon>
        <taxon>Viridiplantae</taxon>
        <taxon>Streptophyta</taxon>
        <taxon>Embryophyta</taxon>
        <taxon>Tracheophyta</taxon>
        <taxon>Spermatophyta</taxon>
        <taxon>Magnoliopsida</taxon>
        <taxon>eudicotyledons</taxon>
        <taxon>Gunneridae</taxon>
        <taxon>Pentapetalae</taxon>
        <taxon>rosids</taxon>
        <taxon>fabids</taxon>
        <taxon>Fabales</taxon>
        <taxon>Fabaceae</taxon>
        <taxon>Papilionoideae</taxon>
        <taxon>50 kb inversion clade</taxon>
        <taxon>NPAAA clade</taxon>
        <taxon>indigoferoid/millettioid clade</taxon>
        <taxon>Phaseoleae</taxon>
        <taxon>Cajanus</taxon>
    </lineage>
</organism>
<sequence length="99" mass="11784">MLSGEAVVWWQGALQRMIVAGTHVNWEYFKRLFIEKYFSRDVRHTKQVEFLELKQGEDFVAECVTKFEDLVRFYPMYDGVGNEEDKCVKFVSGLRHEIK</sequence>
<dbReference type="InterPro" id="IPR005162">
    <property type="entry name" value="Retrotrans_gag_dom"/>
</dbReference>
<dbReference type="Proteomes" id="UP000075243">
    <property type="component" value="Unassembled WGS sequence"/>
</dbReference>
<protein>
    <recommendedName>
        <fullName evidence="1">Retrotransposon gag domain-containing protein</fullName>
    </recommendedName>
</protein>
<dbReference type="EMBL" id="KQ483475">
    <property type="protein sequence ID" value="KYP49478.1"/>
    <property type="molecule type" value="Genomic_DNA"/>
</dbReference>
<evidence type="ECO:0000313" key="3">
    <source>
        <dbReference type="Proteomes" id="UP000075243"/>
    </source>
</evidence>
<reference evidence="2" key="1">
    <citation type="journal article" date="2012" name="Nat. Biotechnol.">
        <title>Draft genome sequence of pigeonpea (Cajanus cajan), an orphan legume crop of resource-poor farmers.</title>
        <authorList>
            <person name="Varshney R.K."/>
            <person name="Chen W."/>
            <person name="Li Y."/>
            <person name="Bharti A.K."/>
            <person name="Saxena R.K."/>
            <person name="Schlueter J.A."/>
            <person name="Donoghue M.T."/>
            <person name="Azam S."/>
            <person name="Fan G."/>
            <person name="Whaley A.M."/>
            <person name="Farmer A.D."/>
            <person name="Sheridan J."/>
            <person name="Iwata A."/>
            <person name="Tuteja R."/>
            <person name="Penmetsa R.V."/>
            <person name="Wu W."/>
            <person name="Upadhyaya H.D."/>
            <person name="Yang S.P."/>
            <person name="Shah T."/>
            <person name="Saxena K.B."/>
            <person name="Michael T."/>
            <person name="McCombie W.R."/>
            <person name="Yang B."/>
            <person name="Zhang G."/>
            <person name="Yang H."/>
            <person name="Wang J."/>
            <person name="Spillane C."/>
            <person name="Cook D.R."/>
            <person name="May G.D."/>
            <person name="Xu X."/>
            <person name="Jackson S.A."/>
        </authorList>
    </citation>
    <scope>NUCLEOTIDE SEQUENCE [LARGE SCALE GENOMIC DNA]</scope>
</reference>
<dbReference type="Gramene" id="C.cajan_32139.t">
    <property type="protein sequence ID" value="C.cajan_32139.t.cds1"/>
    <property type="gene ID" value="C.cajan_32139"/>
</dbReference>
<evidence type="ECO:0000313" key="2">
    <source>
        <dbReference type="EMBL" id="KYP49478.1"/>
    </source>
</evidence>
<evidence type="ECO:0000259" key="1">
    <source>
        <dbReference type="Pfam" id="PF03732"/>
    </source>
</evidence>
<dbReference type="AlphaFoldDB" id="A0A151S3Y9"/>
<accession>A0A151S3Y9</accession>
<name>A0A151S3Y9_CAJCA</name>
<feature type="domain" description="Retrotransposon gag" evidence="1">
    <location>
        <begin position="2"/>
        <end position="96"/>
    </location>
</feature>
<keyword evidence="3" id="KW-1185">Reference proteome</keyword>
<dbReference type="Pfam" id="PF03732">
    <property type="entry name" value="Retrotrans_gag"/>
    <property type="match status" value="1"/>
</dbReference>
<proteinExistence type="predicted"/>
<gene>
    <name evidence="2" type="ORF">KK1_028759</name>
</gene>